<name>A0ABR6NFF4_9SPHN</name>
<evidence type="ECO:0000313" key="3">
    <source>
        <dbReference type="Proteomes" id="UP001138540"/>
    </source>
</evidence>
<dbReference type="Gene3D" id="3.10.450.50">
    <property type="match status" value="1"/>
</dbReference>
<dbReference type="InterPro" id="IPR011721">
    <property type="entry name" value="CHP02096"/>
</dbReference>
<feature type="domain" description="SnoaL-like" evidence="1">
    <location>
        <begin position="10"/>
        <end position="121"/>
    </location>
</feature>
<dbReference type="NCBIfam" id="TIGR02096">
    <property type="entry name" value="ketosteroid isomerase-related protein"/>
    <property type="match status" value="1"/>
</dbReference>
<reference evidence="2 3" key="1">
    <citation type="submission" date="2020-08" db="EMBL/GenBank/DDBJ databases">
        <title>Exploring microbial biodiversity for novel pathways involved in the catabolism of aromatic compounds derived from lignin.</title>
        <authorList>
            <person name="Elkins J."/>
        </authorList>
    </citation>
    <scope>NUCLEOTIDE SEQUENCE [LARGE SCALE GENOMIC DNA]</scope>
    <source>
        <strain evidence="2 3">B1D3A</strain>
    </source>
</reference>
<dbReference type="InterPro" id="IPR037401">
    <property type="entry name" value="SnoaL-like"/>
</dbReference>
<dbReference type="Proteomes" id="UP001138540">
    <property type="component" value="Unassembled WGS sequence"/>
</dbReference>
<dbReference type="CDD" id="cd00531">
    <property type="entry name" value="NTF2_like"/>
    <property type="match status" value="1"/>
</dbReference>
<keyword evidence="3" id="KW-1185">Reference proteome</keyword>
<sequence length="141" mass="15555">MTRDEAISLIERYYAAFNTGDHQTMLDCLADDIAHDVNQGGRETGKAAFRAFLGRMDKAYRERLTDIAIMASDDGSRAAAEFVVHGEYLQGEEGLPPARGQRYELPAGAFFTLADGLITRVTVYYNLADWIAQVSKEEAAA</sequence>
<comment type="caution">
    <text evidence="2">The sequence shown here is derived from an EMBL/GenBank/DDBJ whole genome shotgun (WGS) entry which is preliminary data.</text>
</comment>
<dbReference type="SUPFAM" id="SSF54427">
    <property type="entry name" value="NTF2-like"/>
    <property type="match status" value="1"/>
</dbReference>
<accession>A0ABR6NFF4</accession>
<proteinExistence type="predicted"/>
<dbReference type="EMBL" id="JACHKA010000001">
    <property type="protein sequence ID" value="MBB5985806.1"/>
    <property type="molecule type" value="Genomic_DNA"/>
</dbReference>
<evidence type="ECO:0000259" key="1">
    <source>
        <dbReference type="Pfam" id="PF12680"/>
    </source>
</evidence>
<protein>
    <submittedName>
        <fullName evidence="2">Steroid delta-isomerase-like uncharacterized protein</fullName>
    </submittedName>
</protein>
<organism evidence="2 3">
    <name type="scientific">Sphingobium lignivorans</name>
    <dbReference type="NCBI Taxonomy" id="2735886"/>
    <lineage>
        <taxon>Bacteria</taxon>
        <taxon>Pseudomonadati</taxon>
        <taxon>Pseudomonadota</taxon>
        <taxon>Alphaproteobacteria</taxon>
        <taxon>Sphingomonadales</taxon>
        <taxon>Sphingomonadaceae</taxon>
        <taxon>Sphingobium</taxon>
    </lineage>
</organism>
<gene>
    <name evidence="2" type="ORF">HNP60_001780</name>
</gene>
<evidence type="ECO:0000313" key="2">
    <source>
        <dbReference type="EMBL" id="MBB5985806.1"/>
    </source>
</evidence>
<dbReference type="InterPro" id="IPR032710">
    <property type="entry name" value="NTF2-like_dom_sf"/>
</dbReference>
<dbReference type="Pfam" id="PF12680">
    <property type="entry name" value="SnoaL_2"/>
    <property type="match status" value="1"/>
</dbReference>
<dbReference type="RefSeq" id="WP_184152595.1">
    <property type="nucleotide sequence ID" value="NZ_JACHKA010000001.1"/>
</dbReference>